<reference evidence="2" key="1">
    <citation type="submission" date="2020-03" db="EMBL/GenBank/DDBJ databases">
        <authorList>
            <person name="Weist P."/>
        </authorList>
    </citation>
    <scope>NUCLEOTIDE SEQUENCE</scope>
</reference>
<feature type="region of interest" description="Disordered" evidence="1">
    <location>
        <begin position="80"/>
        <end position="110"/>
    </location>
</feature>
<evidence type="ECO:0000313" key="2">
    <source>
        <dbReference type="EMBL" id="CAB1417036.1"/>
    </source>
</evidence>
<dbReference type="EMBL" id="CADEAL010000239">
    <property type="protein sequence ID" value="CAB1417036.1"/>
    <property type="molecule type" value="Genomic_DNA"/>
</dbReference>
<proteinExistence type="predicted"/>
<name>A0A9N7TQ04_PLEPL</name>
<dbReference type="AlphaFoldDB" id="A0A9N7TQ04"/>
<organism evidence="2 3">
    <name type="scientific">Pleuronectes platessa</name>
    <name type="common">European plaice</name>
    <dbReference type="NCBI Taxonomy" id="8262"/>
    <lineage>
        <taxon>Eukaryota</taxon>
        <taxon>Metazoa</taxon>
        <taxon>Chordata</taxon>
        <taxon>Craniata</taxon>
        <taxon>Vertebrata</taxon>
        <taxon>Euteleostomi</taxon>
        <taxon>Actinopterygii</taxon>
        <taxon>Neopterygii</taxon>
        <taxon>Teleostei</taxon>
        <taxon>Neoteleostei</taxon>
        <taxon>Acanthomorphata</taxon>
        <taxon>Carangaria</taxon>
        <taxon>Pleuronectiformes</taxon>
        <taxon>Pleuronectoidei</taxon>
        <taxon>Pleuronectidae</taxon>
        <taxon>Pleuronectes</taxon>
    </lineage>
</organism>
<evidence type="ECO:0000256" key="1">
    <source>
        <dbReference type="SAM" id="MobiDB-lite"/>
    </source>
</evidence>
<feature type="compositionally biased region" description="Polar residues" evidence="1">
    <location>
        <begin position="86"/>
        <end position="105"/>
    </location>
</feature>
<protein>
    <submittedName>
        <fullName evidence="2">Uncharacterized protein</fullName>
    </submittedName>
</protein>
<sequence length="171" mass="19624">MKHTQTNTAPCRYPVWPNWDELSCFYWGPAGPWRRGSRGPERALCPGCPPCLEPRLRSCSKVPHPLQEMRFIQDHQPTAIRGHQGAQRSQGGQDSKRYSGQQGKGQRTGKDSIHIIQLTGKSHIPGVFQVRRRKGHRSHERMEFAFYVSGNRDCNKTTAVLCENDRNNQMW</sequence>
<keyword evidence="3" id="KW-1185">Reference proteome</keyword>
<dbReference type="Proteomes" id="UP001153269">
    <property type="component" value="Unassembled WGS sequence"/>
</dbReference>
<gene>
    <name evidence="2" type="ORF">PLEPLA_LOCUS4837</name>
</gene>
<evidence type="ECO:0000313" key="3">
    <source>
        <dbReference type="Proteomes" id="UP001153269"/>
    </source>
</evidence>
<comment type="caution">
    <text evidence="2">The sequence shown here is derived from an EMBL/GenBank/DDBJ whole genome shotgun (WGS) entry which is preliminary data.</text>
</comment>
<accession>A0A9N7TQ04</accession>